<dbReference type="RefSeq" id="WP_185894588.1">
    <property type="nucleotide sequence ID" value="NZ_CP060028.1"/>
</dbReference>
<dbReference type="EMBL" id="CP060028">
    <property type="protein sequence ID" value="QND79222.1"/>
    <property type="molecule type" value="Genomic_DNA"/>
</dbReference>
<dbReference type="Proteomes" id="UP000515506">
    <property type="component" value="Chromosome"/>
</dbReference>
<reference evidence="1 2" key="1">
    <citation type="submission" date="2020-08" db="EMBL/GenBank/DDBJ databases">
        <title>Streptomycin resistant and MDR strain, P. mexicana.</title>
        <authorList>
            <person name="Ganesh-kumar S."/>
            <person name="Zhe T."/>
            <person name="Yu Z."/>
            <person name="Min Y."/>
        </authorList>
    </citation>
    <scope>NUCLEOTIDE SEQUENCE [LARGE SCALE GENOMIC DNA]</scope>
    <source>
        <strain evidence="1 2">GTZY</strain>
    </source>
</reference>
<organism evidence="1 2">
    <name type="scientific">Pseudoxanthomonas mexicana</name>
    <dbReference type="NCBI Taxonomy" id="128785"/>
    <lineage>
        <taxon>Bacteria</taxon>
        <taxon>Pseudomonadati</taxon>
        <taxon>Pseudomonadota</taxon>
        <taxon>Gammaproteobacteria</taxon>
        <taxon>Lysobacterales</taxon>
        <taxon>Lysobacteraceae</taxon>
        <taxon>Pseudoxanthomonas</taxon>
    </lineage>
</organism>
<sequence>MTLLMMLPLHSVAVDRGRQVVVTKPDDAAGLMDAVENAIWAADGKPASKAVYVVYSTDCAWSKRLFDETRALAGNVQLRWIPVAGTTAASVVAGRDSASVGNAFAGSVSRAADAKAQRGVAYNQGVMDSITYQLRPYDRSKTFAFPTLVYRSGKSVKVVAGNPRNLATLAAEVASEPRAASLVPAGIVLAAQAPTLLRSRNLPKWAHWTGQSSVDTQSPLCA</sequence>
<gene>
    <name evidence="1" type="ORF">H4W19_12740</name>
</gene>
<evidence type="ECO:0000313" key="1">
    <source>
        <dbReference type="EMBL" id="QND79222.1"/>
    </source>
</evidence>
<proteinExistence type="predicted"/>
<accession>A0ABX6R7L1</accession>
<evidence type="ECO:0000313" key="2">
    <source>
        <dbReference type="Proteomes" id="UP000515506"/>
    </source>
</evidence>
<keyword evidence="2" id="KW-1185">Reference proteome</keyword>
<evidence type="ECO:0008006" key="3">
    <source>
        <dbReference type="Google" id="ProtNLM"/>
    </source>
</evidence>
<name>A0ABX6R7L1_PSEMX</name>
<protein>
    <recommendedName>
        <fullName evidence="3">Thioredoxin family protein</fullName>
    </recommendedName>
</protein>